<proteinExistence type="predicted"/>
<evidence type="ECO:0000313" key="2">
    <source>
        <dbReference type="Proteomes" id="UP000539265"/>
    </source>
</evidence>
<dbReference type="AlphaFoldDB" id="A0A839S970"/>
<protein>
    <submittedName>
        <fullName evidence="1">Uncharacterized protein</fullName>
    </submittedName>
</protein>
<sequence>MKLLIVTCVKECKDDVYKLFKQANINVFSATDLVGFKNNQTINLAEEWFARGDEQFDSLMVFSFTADENAERGLELFKNYNETHTPDFPVRAFMLPVEKFI</sequence>
<name>A0A839S970_9SPHI</name>
<gene>
    <name evidence="1" type="ORF">FHS11_001091</name>
</gene>
<dbReference type="EMBL" id="JACHWX010000002">
    <property type="protein sequence ID" value="MBB3054681.1"/>
    <property type="molecule type" value="Genomic_DNA"/>
</dbReference>
<dbReference type="RefSeq" id="WP_096356537.1">
    <property type="nucleotide sequence ID" value="NZ_AP017313.1"/>
</dbReference>
<keyword evidence="2" id="KW-1185">Reference proteome</keyword>
<dbReference type="Proteomes" id="UP000539265">
    <property type="component" value="Unassembled WGS sequence"/>
</dbReference>
<comment type="caution">
    <text evidence="1">The sequence shown here is derived from an EMBL/GenBank/DDBJ whole genome shotgun (WGS) entry which is preliminary data.</text>
</comment>
<evidence type="ECO:0000313" key="1">
    <source>
        <dbReference type="EMBL" id="MBB3054681.1"/>
    </source>
</evidence>
<accession>A0A839S970</accession>
<dbReference type="OrthoDB" id="1524637at2"/>
<organism evidence="1 2">
    <name type="scientific">Mucilaginibacter gotjawali</name>
    <dbReference type="NCBI Taxonomy" id="1550579"/>
    <lineage>
        <taxon>Bacteria</taxon>
        <taxon>Pseudomonadati</taxon>
        <taxon>Bacteroidota</taxon>
        <taxon>Sphingobacteriia</taxon>
        <taxon>Sphingobacteriales</taxon>
        <taxon>Sphingobacteriaceae</taxon>
        <taxon>Mucilaginibacter</taxon>
    </lineage>
</organism>
<dbReference type="InterPro" id="IPR011322">
    <property type="entry name" value="N-reg_PII-like_a/b"/>
</dbReference>
<reference evidence="1" key="1">
    <citation type="submission" date="2020-08" db="EMBL/GenBank/DDBJ databases">
        <title>Genomic Encyclopedia of Type Strains, Phase III (KMG-III): the genomes of soil and plant-associated and newly described type strains.</title>
        <authorList>
            <person name="Whitman W."/>
        </authorList>
    </citation>
    <scope>NUCLEOTIDE SEQUENCE [LARGE SCALE GENOMIC DNA]</scope>
    <source>
        <strain evidence="1">CECT 8628</strain>
    </source>
</reference>
<dbReference type="SUPFAM" id="SSF54913">
    <property type="entry name" value="GlnB-like"/>
    <property type="match status" value="1"/>
</dbReference>